<dbReference type="RefSeq" id="WP_037460418.1">
    <property type="nucleotide sequence ID" value="NZ_AVFL01000040.1"/>
</dbReference>
<dbReference type="PATRIC" id="fig|1385369.3.peg.6396"/>
<keyword evidence="2" id="KW-0413">Isomerase</keyword>
<dbReference type="SUPFAM" id="SSF51658">
    <property type="entry name" value="Xylose isomerase-like"/>
    <property type="match status" value="1"/>
</dbReference>
<accession>W9GVT9</accession>
<protein>
    <submittedName>
        <fullName evidence="2">Xylose isomerase</fullName>
    </submittedName>
</protein>
<comment type="caution">
    <text evidence="2">The sequence shown here is derived from an EMBL/GenBank/DDBJ whole genome shotgun (WGS) entry which is preliminary data.</text>
</comment>
<evidence type="ECO:0000313" key="2">
    <source>
        <dbReference type="EMBL" id="EWY36557.1"/>
    </source>
</evidence>
<dbReference type="AlphaFoldDB" id="W9GVT9"/>
<dbReference type="InterPro" id="IPR013022">
    <property type="entry name" value="Xyl_isomerase-like_TIM-brl"/>
</dbReference>
<dbReference type="Proteomes" id="UP000019486">
    <property type="component" value="Unassembled WGS sequence"/>
</dbReference>
<dbReference type="STRING" id="1385369.N825_26335"/>
<reference evidence="2 3" key="1">
    <citation type="submission" date="2013-08" db="EMBL/GenBank/DDBJ databases">
        <title>The genome sequence of Skermanella stibiiresistens.</title>
        <authorList>
            <person name="Zhu W."/>
            <person name="Wang G."/>
        </authorList>
    </citation>
    <scope>NUCLEOTIDE SEQUENCE [LARGE SCALE GENOMIC DNA]</scope>
    <source>
        <strain evidence="2 3">SB22</strain>
    </source>
</reference>
<proteinExistence type="predicted"/>
<evidence type="ECO:0000313" key="3">
    <source>
        <dbReference type="Proteomes" id="UP000019486"/>
    </source>
</evidence>
<name>W9GVT9_9PROT</name>
<keyword evidence="3" id="KW-1185">Reference proteome</keyword>
<gene>
    <name evidence="2" type="ORF">N825_26335</name>
</gene>
<dbReference type="Pfam" id="PF01261">
    <property type="entry name" value="AP_endonuc_2"/>
    <property type="match status" value="1"/>
</dbReference>
<dbReference type="InterPro" id="IPR036237">
    <property type="entry name" value="Xyl_isomerase-like_sf"/>
</dbReference>
<dbReference type="EMBL" id="AVFL01000040">
    <property type="protein sequence ID" value="EWY36557.1"/>
    <property type="molecule type" value="Genomic_DNA"/>
</dbReference>
<organism evidence="2 3">
    <name type="scientific">Skermanella stibiiresistens SB22</name>
    <dbReference type="NCBI Taxonomy" id="1385369"/>
    <lineage>
        <taxon>Bacteria</taxon>
        <taxon>Pseudomonadati</taxon>
        <taxon>Pseudomonadota</taxon>
        <taxon>Alphaproteobacteria</taxon>
        <taxon>Rhodospirillales</taxon>
        <taxon>Azospirillaceae</taxon>
        <taxon>Skermanella</taxon>
    </lineage>
</organism>
<dbReference type="GO" id="GO:0016853">
    <property type="term" value="F:isomerase activity"/>
    <property type="evidence" value="ECO:0007669"/>
    <property type="project" value="UniProtKB-KW"/>
</dbReference>
<dbReference type="Gene3D" id="3.20.20.150">
    <property type="entry name" value="Divalent-metal-dependent TIM barrel enzymes"/>
    <property type="match status" value="1"/>
</dbReference>
<feature type="domain" description="Xylose isomerase-like TIM barrel" evidence="1">
    <location>
        <begin position="21"/>
        <end position="278"/>
    </location>
</feature>
<evidence type="ECO:0000259" key="1">
    <source>
        <dbReference type="Pfam" id="PF01261"/>
    </source>
</evidence>
<sequence length="292" mass="31523">MPLRFAYNTNGAANHRLDDALALIADSGYDGVALTLDHQHFDPFAPDLEGRAEALARRLRELGLGLVIETGARYLLNPRVKHEPTLLNPTAEGRARRVDFLNRCVRIAAICQAEAVSFWAGVPQPGVDHGDAWKWLVEGVAAVAETAAAEGVTAALEPEPGMLVETVDDYLRLKAEVAERTGAPLALALDTGHCLVTGERDPAAAVGEFAAHLGTVAVEDMRRGVHEHLPFGQGDMDIPAILRALDAIGFDRLVCVELSRESHRAHLAIPESIDWLKARMPATTTDSTRRSA</sequence>
<dbReference type="OrthoDB" id="1900402at2"/>
<dbReference type="PANTHER" id="PTHR12110">
    <property type="entry name" value="HYDROXYPYRUVATE ISOMERASE"/>
    <property type="match status" value="1"/>
</dbReference>
<dbReference type="InterPro" id="IPR050312">
    <property type="entry name" value="IolE/XylAMocC-like"/>
</dbReference>
<dbReference type="PANTHER" id="PTHR12110:SF52">
    <property type="entry name" value="XYLOSE ISOMERASE"/>
    <property type="match status" value="1"/>
</dbReference>